<proteinExistence type="inferred from homology"/>
<dbReference type="InterPro" id="IPR013824">
    <property type="entry name" value="Topo_IA_cen_sub1"/>
</dbReference>
<dbReference type="Pfam" id="PF01131">
    <property type="entry name" value="Topoisom_bac"/>
    <property type="match status" value="1"/>
</dbReference>
<comment type="function">
    <text evidence="11">Introduces a single-strand break via transesterification at a target site in duplex DNA. Releases the supercoiling and torsional tension of DNA introduced during the DNA replication and transcription by transiently cleaving and rejoining one strand of the DNA duplex. The scissile phosphodiester is attacked by the catalytic tyrosine of the enzyme, resulting in the formation of a DNA-(5'-phosphotyrosyl)-enzyme intermediate and the expulsion of a 3'-OH DNA strand.</text>
</comment>
<dbReference type="GO" id="GO:0005634">
    <property type="term" value="C:nucleus"/>
    <property type="evidence" value="ECO:0007669"/>
    <property type="project" value="TreeGrafter"/>
</dbReference>
<keyword evidence="7 11" id="KW-0799">Topoisomerase</keyword>
<dbReference type="GO" id="GO:0003677">
    <property type="term" value="F:DNA binding"/>
    <property type="evidence" value="ECO:0007669"/>
    <property type="project" value="UniProtKB-KW"/>
</dbReference>
<dbReference type="InterPro" id="IPR023405">
    <property type="entry name" value="Topo_IA_core_domain"/>
</dbReference>
<evidence type="ECO:0000256" key="12">
    <source>
        <dbReference type="SAM" id="MobiDB-lite"/>
    </source>
</evidence>
<keyword evidence="8 11" id="KW-0238">DNA-binding</keyword>
<dbReference type="CDD" id="cd00186">
    <property type="entry name" value="TOP1Ac"/>
    <property type="match status" value="1"/>
</dbReference>
<evidence type="ECO:0000256" key="4">
    <source>
        <dbReference type="ARBA" id="ARBA00022723"/>
    </source>
</evidence>
<sequence>MFVHSCGVCRWHMVNLRIIVHGFRRSLASMRVLNVAEKNEAAKNIAVILGRGRATRREGLSKFNKIYEFPMTLNGTNCSFIMTSVSGHLLNYEFSQCFRSWESCNPLTLFDAPVEKKVTLEFEPIRKTLEREVRSCTHLLIWTDCDREGENIGMEVVDVCRRVKASIQIFRARFSEITPSAINRAVNNLTTIDERVSQAVDARQELDLRIGAAFTRFQTLRLRRVFPRALADQLISYGSCQFPTLGFIVERFREVENFVPEPFWKISVEVIRENGEACAVFQWKRGRLFDMACCTAYYEHLLENSMGRIIHVQQKPKSKWRPLPMDTVEMEKLASRKLRLGVKETMHLAESLYTKGYISYPRTETNSFPPDLKLRSLVETQLQDSRWSDFAQRLLSNGPRPRNGKKSDHAHPPIHPLKAGNTLQGNEARLYELITRHFLACLSEDAKGAETTARFLLGAADNISASHLSSDEGEVFEAKGLVIHQRNYLEIYPYESWSEKYMPVFQLGEILKPDKIEMIEGRTTAPSLLTEADLIALMDKYGIGTDATHAEHIETIKKRLYVGLQDSKFLVPSQLGMGLVEGYDSMDLAVAKPSLRAELEIDLKAICEGRKTKEGTFLHSFLYPAFLEVLQSQLSKYKSAFEMVVRKARKLDIAIGKHLSQDVENIPDFTEDFSHRGLGAGSYQKLLCCPSCGKDVIIRQKSSQDSNTTTGSTLSNRMRWFFSCSGFPDCKYAIWLPDSVTASRVIEPSEQGASTSLSAVSCKPDCPTEGKLVALKFRLGTILPNGYMQEDPDMEYVTCLFCDEEFRMAFGVRIATFVDGSGPSSTAGRQPRSVSQRCSAPRQPNPFQQSQNRNFSTFATSTQHPNILVSQQPPRPFFNVPSSSTSFGGVNSSSRENDDSNPIVCSCGIPARLLTVRKDGPNQGKKFYKCGDTSDVCKFFLWQDSSPGSFTSNAITVSADSGLGSNSGEVVCTCGLPAVRRTVNQATSNRGRQFYVCPNSAPGSSDGCRFFQWADNTASNSSIGASFPRQRGSRGGRSFRGGFQSNSSSITAFGDGIGVDWPPPNPVGRGGSRSRGGGGSVRKCSICQLPGHTRNRCPSAL</sequence>
<dbReference type="SUPFAM" id="SSF56712">
    <property type="entry name" value="Prokaryotic type I DNA topoisomerase"/>
    <property type="match status" value="1"/>
</dbReference>
<accession>A0A3P7T668</accession>
<evidence type="ECO:0000259" key="14">
    <source>
        <dbReference type="PROSITE" id="PS51999"/>
    </source>
</evidence>
<keyword evidence="6" id="KW-0862">Zinc</keyword>
<dbReference type="InterPro" id="IPR013826">
    <property type="entry name" value="Topo_IA_cen_sub3"/>
</dbReference>
<dbReference type="InterPro" id="IPR013497">
    <property type="entry name" value="Topo_IA_cen"/>
</dbReference>
<dbReference type="FunFam" id="3.40.50.140:FF:000003">
    <property type="entry name" value="DNA topoisomerase"/>
    <property type="match status" value="1"/>
</dbReference>
<feature type="domain" description="GRF-type" evidence="14">
    <location>
        <begin position="972"/>
        <end position="1017"/>
    </location>
</feature>
<dbReference type="SMART" id="SM00436">
    <property type="entry name" value="TOP1Bc"/>
    <property type="match status" value="1"/>
</dbReference>
<dbReference type="Gene3D" id="1.10.460.10">
    <property type="entry name" value="Topoisomerase I, domain 2"/>
    <property type="match status" value="1"/>
</dbReference>
<feature type="domain" description="GRF-type" evidence="14">
    <location>
        <begin position="905"/>
        <end position="946"/>
    </location>
</feature>
<dbReference type="InterPro" id="IPR003601">
    <property type="entry name" value="Topo_IA_2"/>
</dbReference>
<keyword evidence="17" id="KW-1185">Reference proteome</keyword>
<evidence type="ECO:0000256" key="10">
    <source>
        <dbReference type="PROSITE-ProRule" id="PRU01343"/>
    </source>
</evidence>
<dbReference type="Pfam" id="PF06839">
    <property type="entry name" value="Zn_ribbon_GRF"/>
    <property type="match status" value="2"/>
</dbReference>
<dbReference type="GO" id="GO:0008270">
    <property type="term" value="F:zinc ion binding"/>
    <property type="evidence" value="ECO:0007669"/>
    <property type="project" value="UniProtKB-KW"/>
</dbReference>
<feature type="compositionally biased region" description="Low complexity" evidence="12">
    <location>
        <begin position="1040"/>
        <end position="1049"/>
    </location>
</feature>
<dbReference type="GO" id="GO:0006310">
    <property type="term" value="P:DNA recombination"/>
    <property type="evidence" value="ECO:0007669"/>
    <property type="project" value="TreeGrafter"/>
</dbReference>
<dbReference type="FunFam" id="1.10.290.10:FF:000001">
    <property type="entry name" value="DNA topoisomerase"/>
    <property type="match status" value="1"/>
</dbReference>
<feature type="region of interest" description="Disordered" evidence="12">
    <location>
        <begin position="821"/>
        <end position="852"/>
    </location>
</feature>
<dbReference type="CDD" id="cd03362">
    <property type="entry name" value="TOPRIM_TopoIA_TopoIII"/>
    <property type="match status" value="1"/>
</dbReference>
<feature type="domain" description="Toprim" evidence="13">
    <location>
        <begin position="31"/>
        <end position="175"/>
    </location>
</feature>
<dbReference type="OrthoDB" id="430051at2759"/>
<dbReference type="PROSITE" id="PS50880">
    <property type="entry name" value="TOPRIM"/>
    <property type="match status" value="1"/>
</dbReference>
<dbReference type="SMART" id="SM00493">
    <property type="entry name" value="TOPRIM"/>
    <property type="match status" value="1"/>
</dbReference>
<evidence type="ECO:0000259" key="13">
    <source>
        <dbReference type="PROSITE" id="PS50880"/>
    </source>
</evidence>
<evidence type="ECO:0000256" key="3">
    <source>
        <dbReference type="ARBA" id="ARBA00012891"/>
    </source>
</evidence>
<evidence type="ECO:0000256" key="1">
    <source>
        <dbReference type="ARBA" id="ARBA00000213"/>
    </source>
</evidence>
<dbReference type="InterPro" id="IPR010666">
    <property type="entry name" value="Znf_GRF"/>
</dbReference>
<feature type="compositionally biased region" description="Gly residues" evidence="12">
    <location>
        <begin position="1068"/>
        <end position="1080"/>
    </location>
</feature>
<dbReference type="SMART" id="SM00437">
    <property type="entry name" value="TOP1Ac"/>
    <property type="match status" value="1"/>
</dbReference>
<dbReference type="AlphaFoldDB" id="A0A3P7T668"/>
<dbReference type="PANTHER" id="PTHR11390:SF21">
    <property type="entry name" value="DNA TOPOISOMERASE 3-ALPHA"/>
    <property type="match status" value="1"/>
</dbReference>
<dbReference type="PROSITE" id="PS00396">
    <property type="entry name" value="TOPO_IA_1"/>
    <property type="match status" value="1"/>
</dbReference>
<dbReference type="EMBL" id="UZAE01012326">
    <property type="protein sequence ID" value="VDO04577.1"/>
    <property type="molecule type" value="Genomic_DNA"/>
</dbReference>
<dbReference type="Proteomes" id="UP000278807">
    <property type="component" value="Unassembled WGS sequence"/>
</dbReference>
<dbReference type="InterPro" id="IPR034144">
    <property type="entry name" value="TOPRIM_TopoIII"/>
</dbReference>
<feature type="region of interest" description="Disordered" evidence="12">
    <location>
        <begin position="1022"/>
        <end position="1081"/>
    </location>
</feature>
<dbReference type="InterPro" id="IPR000380">
    <property type="entry name" value="Topo_IA"/>
</dbReference>
<organism evidence="16 17">
    <name type="scientific">Rodentolepis nana</name>
    <name type="common">Dwarf tapeworm</name>
    <name type="synonym">Hymenolepis nana</name>
    <dbReference type="NCBI Taxonomy" id="102285"/>
    <lineage>
        <taxon>Eukaryota</taxon>
        <taxon>Metazoa</taxon>
        <taxon>Spiralia</taxon>
        <taxon>Lophotrochozoa</taxon>
        <taxon>Platyhelminthes</taxon>
        <taxon>Cestoda</taxon>
        <taxon>Eucestoda</taxon>
        <taxon>Cyclophyllidea</taxon>
        <taxon>Hymenolepididae</taxon>
        <taxon>Rodentolepis</taxon>
    </lineage>
</organism>
<dbReference type="PROSITE" id="PS52039">
    <property type="entry name" value="TOPO_IA_2"/>
    <property type="match status" value="1"/>
</dbReference>
<dbReference type="GO" id="GO:0006281">
    <property type="term" value="P:DNA repair"/>
    <property type="evidence" value="ECO:0007669"/>
    <property type="project" value="TreeGrafter"/>
</dbReference>
<keyword evidence="4" id="KW-0479">Metal-binding</keyword>
<dbReference type="InterPro" id="IPR023406">
    <property type="entry name" value="Topo_IA_AS"/>
</dbReference>
<evidence type="ECO:0000256" key="2">
    <source>
        <dbReference type="ARBA" id="ARBA00009446"/>
    </source>
</evidence>
<evidence type="ECO:0000259" key="15">
    <source>
        <dbReference type="PROSITE" id="PS52039"/>
    </source>
</evidence>
<dbReference type="Gene3D" id="1.10.290.10">
    <property type="entry name" value="Topoisomerase I, domain 4"/>
    <property type="match status" value="1"/>
</dbReference>
<keyword evidence="5 10" id="KW-0863">Zinc-finger</keyword>
<evidence type="ECO:0000256" key="7">
    <source>
        <dbReference type="ARBA" id="ARBA00023029"/>
    </source>
</evidence>
<dbReference type="Pfam" id="PF01751">
    <property type="entry name" value="Toprim"/>
    <property type="match status" value="1"/>
</dbReference>
<dbReference type="GO" id="GO:0006265">
    <property type="term" value="P:DNA topological change"/>
    <property type="evidence" value="ECO:0007669"/>
    <property type="project" value="InterPro"/>
</dbReference>
<reference evidence="16 17" key="1">
    <citation type="submission" date="2018-11" db="EMBL/GenBank/DDBJ databases">
        <authorList>
            <consortium name="Pathogen Informatics"/>
        </authorList>
    </citation>
    <scope>NUCLEOTIDE SEQUENCE [LARGE SCALE GENOMIC DNA]</scope>
</reference>
<dbReference type="PRINTS" id="PR00417">
    <property type="entry name" value="PRTPISMRASEI"/>
</dbReference>
<dbReference type="InterPro" id="IPR006171">
    <property type="entry name" value="TOPRIM_dom"/>
</dbReference>
<feature type="compositionally biased region" description="Polar residues" evidence="12">
    <location>
        <begin position="822"/>
        <end position="838"/>
    </location>
</feature>
<evidence type="ECO:0000313" key="17">
    <source>
        <dbReference type="Proteomes" id="UP000278807"/>
    </source>
</evidence>
<evidence type="ECO:0000313" key="16">
    <source>
        <dbReference type="EMBL" id="VDO04577.1"/>
    </source>
</evidence>
<evidence type="ECO:0000256" key="9">
    <source>
        <dbReference type="ARBA" id="ARBA00023235"/>
    </source>
</evidence>
<evidence type="ECO:0000256" key="11">
    <source>
        <dbReference type="RuleBase" id="RU362092"/>
    </source>
</evidence>
<name>A0A3P7T668_RODNA</name>
<evidence type="ECO:0000256" key="5">
    <source>
        <dbReference type="ARBA" id="ARBA00022771"/>
    </source>
</evidence>
<dbReference type="Gene3D" id="3.40.50.140">
    <property type="match status" value="1"/>
</dbReference>
<evidence type="ECO:0000256" key="8">
    <source>
        <dbReference type="ARBA" id="ARBA00023125"/>
    </source>
</evidence>
<keyword evidence="9 11" id="KW-0413">Isomerase</keyword>
<feature type="region of interest" description="Disordered" evidence="12">
    <location>
        <begin position="395"/>
        <end position="421"/>
    </location>
</feature>
<comment type="similarity">
    <text evidence="2 11">Belongs to the type IA topoisomerase family.</text>
</comment>
<dbReference type="Gene3D" id="2.70.20.10">
    <property type="entry name" value="Topoisomerase I, domain 3"/>
    <property type="match status" value="1"/>
</dbReference>
<dbReference type="InterPro" id="IPR003602">
    <property type="entry name" value="Topo_IA_DNA-bd_dom"/>
</dbReference>
<dbReference type="InterPro" id="IPR013825">
    <property type="entry name" value="Topo_IA_cen_sub2"/>
</dbReference>
<feature type="domain" description="Topo IA-type catalytic" evidence="15">
    <location>
        <begin position="193"/>
        <end position="630"/>
    </location>
</feature>
<comment type="catalytic activity">
    <reaction evidence="1 11">
        <text>ATP-independent breakage of single-stranded DNA, followed by passage and rejoining.</text>
        <dbReference type="EC" id="5.6.2.1"/>
    </reaction>
</comment>
<dbReference type="PANTHER" id="PTHR11390">
    <property type="entry name" value="PROKARYOTIC DNA TOPOISOMERASE"/>
    <property type="match status" value="1"/>
</dbReference>
<dbReference type="GO" id="GO:0003917">
    <property type="term" value="F:DNA topoisomerase type I (single strand cut, ATP-independent) activity"/>
    <property type="evidence" value="ECO:0007669"/>
    <property type="project" value="UniProtKB-EC"/>
</dbReference>
<dbReference type="PROSITE" id="PS51999">
    <property type="entry name" value="ZF_GRF"/>
    <property type="match status" value="2"/>
</dbReference>
<gene>
    <name evidence="16" type="ORF">HNAJ_LOCUS8575</name>
</gene>
<protein>
    <recommendedName>
        <fullName evidence="3 11">DNA topoisomerase</fullName>
        <ecNumber evidence="3 11">5.6.2.1</ecNumber>
    </recommendedName>
</protein>
<dbReference type="EC" id="5.6.2.1" evidence="3 11"/>
<dbReference type="GO" id="GO:0031422">
    <property type="term" value="C:RecQ family helicase-topoisomerase III complex"/>
    <property type="evidence" value="ECO:0007669"/>
    <property type="project" value="TreeGrafter"/>
</dbReference>
<evidence type="ECO:0000256" key="6">
    <source>
        <dbReference type="ARBA" id="ARBA00022833"/>
    </source>
</evidence>